<protein>
    <submittedName>
        <fullName evidence="2">Uncharacterized protein</fullName>
    </submittedName>
</protein>
<keyword evidence="3" id="KW-1185">Reference proteome</keyword>
<dbReference type="Proteomes" id="UP000694255">
    <property type="component" value="Unassembled WGS sequence"/>
</dbReference>
<comment type="caution">
    <text evidence="2">The sequence shown here is derived from an EMBL/GenBank/DDBJ whole genome shotgun (WGS) entry which is preliminary data.</text>
</comment>
<dbReference type="GeneID" id="73468685"/>
<organism evidence="2 3">
    <name type="scientific">[Candida] subhashii</name>
    <dbReference type="NCBI Taxonomy" id="561895"/>
    <lineage>
        <taxon>Eukaryota</taxon>
        <taxon>Fungi</taxon>
        <taxon>Dikarya</taxon>
        <taxon>Ascomycota</taxon>
        <taxon>Saccharomycotina</taxon>
        <taxon>Pichiomycetes</taxon>
        <taxon>Debaryomycetaceae</taxon>
        <taxon>Spathaspora</taxon>
    </lineage>
</organism>
<proteinExistence type="predicted"/>
<dbReference type="RefSeq" id="XP_049264821.1">
    <property type="nucleotide sequence ID" value="XM_049405574.1"/>
</dbReference>
<evidence type="ECO:0000313" key="2">
    <source>
        <dbReference type="EMBL" id="KAG7664589.1"/>
    </source>
</evidence>
<sequence>MSQSSRLSSLSTKPKAKLLSTNEFYNLSRRMKKIYFKGLFEKDQFSARVISKHVHTRTTTPRRMVNFFSPTYHDPVGDHLPNEIQYLLFFMGTNEDLERENAVVVETNSTQTGNNEENTSRLLLFGEGESSTTTANNLDKILVATNDENIQDNQVESTINKLKNSVGANISFNWNKAKVHFKRTNSKMQNSRIVKSMSRVLAKYEETFRLSSEVSSDSFRDENTFDGINNEPGSFNTTDSRTSYPKLIRRSQSAPVPLSNSLYFQHQYPISVSASIHDEGHENEGSAIDSNGQHSYYTALEYQKGKYQPPSSWDSSQRNRSLRIVLGVQSEEYNIGHLVMQ</sequence>
<name>A0A8J5QEZ0_9ASCO</name>
<evidence type="ECO:0000256" key="1">
    <source>
        <dbReference type="SAM" id="MobiDB-lite"/>
    </source>
</evidence>
<evidence type="ECO:0000313" key="3">
    <source>
        <dbReference type="Proteomes" id="UP000694255"/>
    </source>
</evidence>
<dbReference type="EMBL" id="JAGSYN010000070">
    <property type="protein sequence ID" value="KAG7664589.1"/>
    <property type="molecule type" value="Genomic_DNA"/>
</dbReference>
<feature type="region of interest" description="Disordered" evidence="1">
    <location>
        <begin position="222"/>
        <end position="241"/>
    </location>
</feature>
<feature type="compositionally biased region" description="Polar residues" evidence="1">
    <location>
        <begin position="231"/>
        <end position="241"/>
    </location>
</feature>
<dbReference type="AlphaFoldDB" id="A0A8J5QEZ0"/>
<gene>
    <name evidence="2" type="ORF">J8A68_001884</name>
</gene>
<reference evidence="2 3" key="1">
    <citation type="journal article" date="2021" name="DNA Res.">
        <title>Genome analysis of Candida subhashii reveals its hybrid nature and dual mitochondrial genome conformations.</title>
        <authorList>
            <person name="Mixao V."/>
            <person name="Hegedusova E."/>
            <person name="Saus E."/>
            <person name="Pryszcz L.P."/>
            <person name="Cillingova A."/>
            <person name="Nosek J."/>
            <person name="Gabaldon T."/>
        </authorList>
    </citation>
    <scope>NUCLEOTIDE SEQUENCE [LARGE SCALE GENOMIC DNA]</scope>
    <source>
        <strain evidence="2 3">CBS 10753</strain>
    </source>
</reference>
<accession>A0A8J5QEZ0</accession>